<dbReference type="Pfam" id="PF00089">
    <property type="entry name" value="Trypsin"/>
    <property type="match status" value="1"/>
</dbReference>
<evidence type="ECO:0000256" key="1">
    <source>
        <dbReference type="ARBA" id="ARBA00007664"/>
    </source>
</evidence>
<keyword evidence="7" id="KW-1185">Reference proteome</keyword>
<comment type="similarity">
    <text evidence="1">Belongs to the peptidase S1 family.</text>
</comment>
<dbReference type="PANTHER" id="PTHR15462">
    <property type="entry name" value="SERINE PROTEASE"/>
    <property type="match status" value="1"/>
</dbReference>
<evidence type="ECO:0000259" key="5">
    <source>
        <dbReference type="Pfam" id="PF00089"/>
    </source>
</evidence>
<feature type="region of interest" description="Disordered" evidence="3">
    <location>
        <begin position="69"/>
        <end position="108"/>
    </location>
</feature>
<feature type="domain" description="Peptidase S1" evidence="5">
    <location>
        <begin position="238"/>
        <end position="435"/>
    </location>
</feature>
<evidence type="ECO:0000313" key="7">
    <source>
        <dbReference type="Proteomes" id="UP001281761"/>
    </source>
</evidence>
<dbReference type="PROSITE" id="PS00134">
    <property type="entry name" value="TRYPSIN_HIS"/>
    <property type="match status" value="1"/>
</dbReference>
<accession>A0ABQ9XPW0</accession>
<dbReference type="InterPro" id="IPR001314">
    <property type="entry name" value="Peptidase_S1A"/>
</dbReference>
<dbReference type="InterPro" id="IPR009003">
    <property type="entry name" value="Peptidase_S1_PA"/>
</dbReference>
<dbReference type="PANTHER" id="PTHR15462:SF8">
    <property type="entry name" value="SERINE PROTEASE"/>
    <property type="match status" value="1"/>
</dbReference>
<dbReference type="Proteomes" id="UP001281761">
    <property type="component" value="Unassembled WGS sequence"/>
</dbReference>
<dbReference type="Gene3D" id="2.40.10.10">
    <property type="entry name" value="Trypsin-like serine proteases"/>
    <property type="match status" value="2"/>
</dbReference>
<gene>
    <name evidence="6" type="ORF">BLNAU_11428</name>
</gene>
<dbReference type="SUPFAM" id="SSF50494">
    <property type="entry name" value="Trypsin-like serine proteases"/>
    <property type="match status" value="1"/>
</dbReference>
<proteinExistence type="inferred from homology"/>
<comment type="caution">
    <text evidence="6">The sequence shown here is derived from an EMBL/GenBank/DDBJ whole genome shotgun (WGS) entry which is preliminary data.</text>
</comment>
<name>A0ABQ9XPW0_9EUKA</name>
<feature type="compositionally biased region" description="Basic and acidic residues" evidence="3">
    <location>
        <begin position="69"/>
        <end position="79"/>
    </location>
</feature>
<reference evidence="6 7" key="1">
    <citation type="journal article" date="2022" name="bioRxiv">
        <title>Genomics of Preaxostyla Flagellates Illuminates Evolutionary Transitions and the Path Towards Mitochondrial Loss.</title>
        <authorList>
            <person name="Novak L.V.F."/>
            <person name="Treitli S.C."/>
            <person name="Pyrih J."/>
            <person name="Halakuc P."/>
            <person name="Pipaliya S.V."/>
            <person name="Vacek V."/>
            <person name="Brzon O."/>
            <person name="Soukal P."/>
            <person name="Eme L."/>
            <person name="Dacks J.B."/>
            <person name="Karnkowska A."/>
            <person name="Elias M."/>
            <person name="Hampl V."/>
        </authorList>
    </citation>
    <scope>NUCLEOTIDE SEQUENCE [LARGE SCALE GENOMIC DNA]</scope>
    <source>
        <strain evidence="6">NAU3</strain>
        <tissue evidence="6">Gut</tissue>
    </source>
</reference>
<dbReference type="EMBL" id="JARBJD010000089">
    <property type="protein sequence ID" value="KAK2953564.1"/>
    <property type="molecule type" value="Genomic_DNA"/>
</dbReference>
<evidence type="ECO:0000256" key="4">
    <source>
        <dbReference type="SAM" id="SignalP"/>
    </source>
</evidence>
<protein>
    <submittedName>
        <fullName evidence="6">Trypsin-like peptidase domain-containing protein</fullName>
    </submittedName>
</protein>
<feature type="chain" id="PRO_5046343952" evidence="4">
    <location>
        <begin position="18"/>
        <end position="469"/>
    </location>
</feature>
<keyword evidence="2 4" id="KW-0732">Signal</keyword>
<dbReference type="InterPro" id="IPR001254">
    <property type="entry name" value="Trypsin_dom"/>
</dbReference>
<evidence type="ECO:0000256" key="3">
    <source>
        <dbReference type="SAM" id="MobiDB-lite"/>
    </source>
</evidence>
<dbReference type="InterPro" id="IPR018114">
    <property type="entry name" value="TRYPSIN_HIS"/>
</dbReference>
<sequence length="469" mass="52151">MLQCFLLLPYFVQFLLAKHVFIDDIDTDSVIGTEISLSYQNEPKETVLRRWLNGARTLVELSKRDTLSKENLPNDHHSFIESNLTSNHPDQRERSKPLSGRPTTMRERDTLMKELDTAIKGNGYRYQPNTNSKDHSQTPQHRIPTSPHFSTHNPPPSLHDSSPIRVEIIPIPLHTDSHHNTPLSSDLSDSEGFCPANLTSEILPESLRNRTDELLNLSSRNKPLIVFQPDDRMNLPNSSFPFSAVGLLVSTRGICTGTMVSPTLIVTASHCIPWRDDGTVDKIRFLPAFSHYSSPFPSPPISTIFAFTRCASRLNTLQSAFDLAVVHLKQPIGTHTGFFGTIAFEPKMMKMRDFMNIGYPQPAGGIKAGIIPVWQTGGKLNRGKEFGVGTLQSYLIETQMDFTKGHSGGPVFAWFGDDVYPSIVGIVSSEAQGTPENPEGRNHLAGGSSLTHLVNHAISYSQLERESQQ</sequence>
<dbReference type="PRINTS" id="PR00722">
    <property type="entry name" value="CHYMOTRYPSIN"/>
</dbReference>
<dbReference type="InterPro" id="IPR050966">
    <property type="entry name" value="Glutamyl_endopeptidase"/>
</dbReference>
<evidence type="ECO:0000256" key="2">
    <source>
        <dbReference type="ARBA" id="ARBA00022729"/>
    </source>
</evidence>
<evidence type="ECO:0000313" key="6">
    <source>
        <dbReference type="EMBL" id="KAK2953564.1"/>
    </source>
</evidence>
<organism evidence="6 7">
    <name type="scientific">Blattamonas nauphoetae</name>
    <dbReference type="NCBI Taxonomy" id="2049346"/>
    <lineage>
        <taxon>Eukaryota</taxon>
        <taxon>Metamonada</taxon>
        <taxon>Preaxostyla</taxon>
        <taxon>Oxymonadida</taxon>
        <taxon>Blattamonas</taxon>
    </lineage>
</organism>
<feature type="region of interest" description="Disordered" evidence="3">
    <location>
        <begin position="120"/>
        <end position="162"/>
    </location>
</feature>
<feature type="signal peptide" evidence="4">
    <location>
        <begin position="1"/>
        <end position="17"/>
    </location>
</feature>
<dbReference type="InterPro" id="IPR043504">
    <property type="entry name" value="Peptidase_S1_PA_chymotrypsin"/>
</dbReference>